<comment type="caution">
    <text evidence="2">The sequence shown here is derived from an EMBL/GenBank/DDBJ whole genome shotgun (WGS) entry which is preliminary data.</text>
</comment>
<keyword evidence="3" id="KW-1185">Reference proteome</keyword>
<evidence type="ECO:0000256" key="1">
    <source>
        <dbReference type="SAM" id="Phobius"/>
    </source>
</evidence>
<accession>A0ABT2CZP0</accession>
<feature type="transmembrane region" description="Helical" evidence="1">
    <location>
        <begin position="121"/>
        <end position="140"/>
    </location>
</feature>
<reference evidence="2 3" key="1">
    <citation type="submission" date="2022-08" db="EMBL/GenBank/DDBJ databases">
        <title>Reclassification of Massilia species as members of the genera Telluria, Duganella, Pseudoduganella, Mokoshia gen. nov. and Zemynaea gen. nov. using orthogonal and non-orthogonal genome-based approaches.</title>
        <authorList>
            <person name="Bowman J.P."/>
        </authorList>
    </citation>
    <scope>NUCLEOTIDE SEQUENCE [LARGE SCALE GENOMIC DNA]</scope>
    <source>
        <strain evidence="2 3">JCM 31606</strain>
    </source>
</reference>
<keyword evidence="1" id="KW-0812">Transmembrane</keyword>
<dbReference type="RefSeq" id="WP_258812619.1">
    <property type="nucleotide sequence ID" value="NZ_JANUGU010000005.1"/>
</dbReference>
<organism evidence="2 3">
    <name type="scientific">Massilia terrae</name>
    <dbReference type="NCBI Taxonomy" id="1811224"/>
    <lineage>
        <taxon>Bacteria</taxon>
        <taxon>Pseudomonadati</taxon>
        <taxon>Pseudomonadota</taxon>
        <taxon>Betaproteobacteria</taxon>
        <taxon>Burkholderiales</taxon>
        <taxon>Oxalobacteraceae</taxon>
        <taxon>Telluria group</taxon>
        <taxon>Massilia</taxon>
    </lineage>
</organism>
<evidence type="ECO:0008006" key="4">
    <source>
        <dbReference type="Google" id="ProtNLM"/>
    </source>
</evidence>
<sequence length="146" mass="16453">MNELDERVANLEASSEHTGKRLLTLEHDVGLMRSQCASKLDLAEAKGEILVKVAETRAEIEGVEYRLRTEINGTENKLRTEINSSENKLRTEISGVEARLTIAINGVRQELRTEIAQAKNWLLFWVVTSVFLAQFLPGMLKKLGLF</sequence>
<gene>
    <name evidence="2" type="ORF">NX778_15255</name>
</gene>
<keyword evidence="1" id="KW-0472">Membrane</keyword>
<dbReference type="EMBL" id="JANUGU010000005">
    <property type="protein sequence ID" value="MCS0659427.1"/>
    <property type="molecule type" value="Genomic_DNA"/>
</dbReference>
<keyword evidence="1" id="KW-1133">Transmembrane helix</keyword>
<proteinExistence type="predicted"/>
<name>A0ABT2CZP0_9BURK</name>
<protein>
    <recommendedName>
        <fullName evidence="4">DUF1640 domain-containing protein</fullName>
    </recommendedName>
</protein>
<evidence type="ECO:0000313" key="2">
    <source>
        <dbReference type="EMBL" id="MCS0659427.1"/>
    </source>
</evidence>
<evidence type="ECO:0000313" key="3">
    <source>
        <dbReference type="Proteomes" id="UP001204621"/>
    </source>
</evidence>
<dbReference type="Proteomes" id="UP001204621">
    <property type="component" value="Unassembled WGS sequence"/>
</dbReference>